<feature type="compositionally biased region" description="Low complexity" evidence="1">
    <location>
        <begin position="81"/>
        <end position="95"/>
    </location>
</feature>
<proteinExistence type="predicted"/>
<evidence type="ECO:0000313" key="2">
    <source>
        <dbReference type="EMBL" id="MWA02861.1"/>
    </source>
</evidence>
<name>A0A6I4MGL1_9ACTN</name>
<dbReference type="AlphaFoldDB" id="A0A6I4MGL1"/>
<evidence type="ECO:0000313" key="3">
    <source>
        <dbReference type="Proteomes" id="UP000462055"/>
    </source>
</evidence>
<dbReference type="EMBL" id="WBMS02000016">
    <property type="protein sequence ID" value="MWA02861.1"/>
    <property type="molecule type" value="Genomic_DNA"/>
</dbReference>
<reference evidence="2" key="1">
    <citation type="submission" date="2019-12" db="EMBL/GenBank/DDBJ databases">
        <title>Actinomadura physcomitrii sp. nov., a novel actinomycete isolated from moss [Physcomitrium sphaericum (Ludw) Fuernr].</title>
        <authorList>
            <person name="Zhuang X."/>
        </authorList>
    </citation>
    <scope>NUCLEOTIDE SEQUENCE [LARGE SCALE GENOMIC DNA]</scope>
    <source>
        <strain evidence="2">LD22</strain>
    </source>
</reference>
<comment type="caution">
    <text evidence="2">The sequence shown here is derived from an EMBL/GenBank/DDBJ whole genome shotgun (WGS) entry which is preliminary data.</text>
</comment>
<accession>A0A6I4MGL1</accession>
<evidence type="ECO:0000256" key="1">
    <source>
        <dbReference type="SAM" id="MobiDB-lite"/>
    </source>
</evidence>
<protein>
    <submittedName>
        <fullName evidence="2">Uncharacterized protein</fullName>
    </submittedName>
</protein>
<sequence>MACAGTSAGRAGAQAASSWTAASVALPATGTSTTSRCRASPTGTKCSNANVTVPRAGCRRFFAPCARTPTSPASHSARNDALPSRSSPIRSARAASAGYRARVTRNCPAVTAAASSWST</sequence>
<organism evidence="2 3">
    <name type="scientific">Actinomadura physcomitrii</name>
    <dbReference type="NCBI Taxonomy" id="2650748"/>
    <lineage>
        <taxon>Bacteria</taxon>
        <taxon>Bacillati</taxon>
        <taxon>Actinomycetota</taxon>
        <taxon>Actinomycetes</taxon>
        <taxon>Streptosporangiales</taxon>
        <taxon>Thermomonosporaceae</taxon>
        <taxon>Actinomadura</taxon>
    </lineage>
</organism>
<keyword evidence="3" id="KW-1185">Reference proteome</keyword>
<feature type="region of interest" description="Disordered" evidence="1">
    <location>
        <begin position="68"/>
        <end position="95"/>
    </location>
</feature>
<dbReference type="Proteomes" id="UP000462055">
    <property type="component" value="Unassembled WGS sequence"/>
</dbReference>
<gene>
    <name evidence="2" type="ORF">F8568_021285</name>
</gene>